<dbReference type="PANTHER" id="PTHR34387:SF2">
    <property type="entry name" value="SLR1258 PROTEIN"/>
    <property type="match status" value="1"/>
</dbReference>
<comment type="caution">
    <text evidence="1">The sequence shown here is derived from an EMBL/GenBank/DDBJ whole genome shotgun (WGS) entry which is preliminary data.</text>
</comment>
<protein>
    <recommendedName>
        <fullName evidence="3">SIMPL domain-containing protein</fullName>
    </recommendedName>
</protein>
<proteinExistence type="predicted"/>
<dbReference type="PANTHER" id="PTHR34387">
    <property type="entry name" value="SLR1258 PROTEIN"/>
    <property type="match status" value="1"/>
</dbReference>
<name>A0A2M8ENY5_9BACT</name>
<evidence type="ECO:0000313" key="2">
    <source>
        <dbReference type="Proteomes" id="UP000230251"/>
    </source>
</evidence>
<dbReference type="AlphaFoldDB" id="A0A2M8ENY5"/>
<dbReference type="Proteomes" id="UP000230251">
    <property type="component" value="Unassembled WGS sequence"/>
</dbReference>
<dbReference type="GO" id="GO:0006974">
    <property type="term" value="P:DNA damage response"/>
    <property type="evidence" value="ECO:0007669"/>
    <property type="project" value="TreeGrafter"/>
</dbReference>
<organism evidence="1 2">
    <name type="scientific">Candidatus Uhrbacteria bacterium CG_4_9_14_0_2_um_filter_41_50</name>
    <dbReference type="NCBI Taxonomy" id="1975031"/>
    <lineage>
        <taxon>Bacteria</taxon>
        <taxon>Candidatus Uhriibacteriota</taxon>
    </lineage>
</organism>
<dbReference type="EMBL" id="PFSI01000039">
    <property type="protein sequence ID" value="PJC24449.1"/>
    <property type="molecule type" value="Genomic_DNA"/>
</dbReference>
<dbReference type="InterPro" id="IPR007497">
    <property type="entry name" value="SIMPL/DUF541"/>
</dbReference>
<dbReference type="Pfam" id="PF04402">
    <property type="entry name" value="SIMPL"/>
    <property type="match status" value="1"/>
</dbReference>
<dbReference type="InterPro" id="IPR052022">
    <property type="entry name" value="26kDa_periplasmic_antigen"/>
</dbReference>
<gene>
    <name evidence="1" type="ORF">CO057_02820</name>
</gene>
<evidence type="ECO:0000313" key="1">
    <source>
        <dbReference type="EMBL" id="PJC24449.1"/>
    </source>
</evidence>
<dbReference type="Gene3D" id="3.30.110.170">
    <property type="entry name" value="Protein of unknown function (DUF541), domain 1"/>
    <property type="match status" value="1"/>
</dbReference>
<evidence type="ECO:0008006" key="3">
    <source>
        <dbReference type="Google" id="ProtNLM"/>
    </source>
</evidence>
<dbReference type="Gene3D" id="3.30.70.2970">
    <property type="entry name" value="Protein of unknown function (DUF541), domain 2"/>
    <property type="match status" value="1"/>
</dbReference>
<accession>A0A2M8ENY5</accession>
<sequence length="252" mass="27737">MLSYIHMITTKIEQWVKIIALALLAVSALMYAGAENRMATSGASFSVDADATVSATPDMATFEFTVLTEGKDATIAQDENIKLMNQALDFVKESGVSEKDIQTTYYDIYPNYSYPCVDYNCESVIDGYTMQQMVKVKVRNTEQLGVLMSGVVENGATGITGPWFEIDDSTDLEQQAREEAFNSAREKAKQIAEAGGFRLGRIIDIYEWTDSSDLYYAESARAYDATGSGSAPEIATGEEDVIVNVTITYEIK</sequence>
<reference evidence="2" key="1">
    <citation type="submission" date="2017-09" db="EMBL/GenBank/DDBJ databases">
        <title>Depth-based differentiation of microbial function through sediment-hosted aquifers and enrichment of novel symbionts in the deep terrestrial subsurface.</title>
        <authorList>
            <person name="Probst A.J."/>
            <person name="Ladd B."/>
            <person name="Jarett J.K."/>
            <person name="Geller-Mcgrath D.E."/>
            <person name="Sieber C.M.K."/>
            <person name="Emerson J.B."/>
            <person name="Anantharaman K."/>
            <person name="Thomas B.C."/>
            <person name="Malmstrom R."/>
            <person name="Stieglmeier M."/>
            <person name="Klingl A."/>
            <person name="Woyke T."/>
            <person name="Ryan C.M."/>
            <person name="Banfield J.F."/>
        </authorList>
    </citation>
    <scope>NUCLEOTIDE SEQUENCE [LARGE SCALE GENOMIC DNA]</scope>
</reference>